<proteinExistence type="predicted"/>
<dbReference type="EMBL" id="CP022657">
    <property type="protein sequence ID" value="ASS76110.1"/>
    <property type="molecule type" value="Genomic_DNA"/>
</dbReference>
<dbReference type="AlphaFoldDB" id="A0A223D3H2"/>
<reference evidence="1 2" key="1">
    <citation type="journal article" date="2015" name="Int. J. Syst. Evol. Microbiol.">
        <title>Tumebacillus algifaecis sp. nov., isolated from decomposing algal scum.</title>
        <authorList>
            <person name="Wu Y.F."/>
            <person name="Zhang B."/>
            <person name="Xing P."/>
            <person name="Wu Q.L."/>
            <person name="Liu S.J."/>
        </authorList>
    </citation>
    <scope>NUCLEOTIDE SEQUENCE [LARGE SCALE GENOMIC DNA]</scope>
    <source>
        <strain evidence="1 2">THMBR28</strain>
    </source>
</reference>
<keyword evidence="2" id="KW-1185">Reference proteome</keyword>
<name>A0A223D3H2_9BACL</name>
<evidence type="ECO:0000313" key="2">
    <source>
        <dbReference type="Proteomes" id="UP000214688"/>
    </source>
</evidence>
<evidence type="ECO:0000313" key="1">
    <source>
        <dbReference type="EMBL" id="ASS76110.1"/>
    </source>
</evidence>
<protein>
    <submittedName>
        <fullName evidence="1">Uncharacterized protein</fullName>
    </submittedName>
</protein>
<dbReference type="KEGG" id="tab:CIG75_14855"/>
<accession>A0A223D3H2</accession>
<sequence>MIHSRFTQWEMEQQQLLQKRLEASCEFLVNEYAYDFSNICFLVNCIEFTESDNVDLAILKHTLTLADQDRKLLTLEFTRIREEFEDALWNPETTDYVPCGIAIVLSRVSIEPKLNHHEIKALTHASVLLNLYGLVVCEESEMRRQPSAFQETWQLYWKDGKPVEDRGIRYLRFDDPFGWNAS</sequence>
<organism evidence="1 2">
    <name type="scientific">Tumebacillus algifaecis</name>
    <dbReference type="NCBI Taxonomy" id="1214604"/>
    <lineage>
        <taxon>Bacteria</taxon>
        <taxon>Bacillati</taxon>
        <taxon>Bacillota</taxon>
        <taxon>Bacilli</taxon>
        <taxon>Bacillales</taxon>
        <taxon>Alicyclobacillaceae</taxon>
        <taxon>Tumebacillus</taxon>
    </lineage>
</organism>
<dbReference type="Proteomes" id="UP000214688">
    <property type="component" value="Chromosome"/>
</dbReference>
<dbReference type="OrthoDB" id="9894746at2"/>
<dbReference type="RefSeq" id="WP_094237343.1">
    <property type="nucleotide sequence ID" value="NZ_CP022657.1"/>
</dbReference>
<gene>
    <name evidence="1" type="ORF">CIG75_14855</name>
</gene>